<dbReference type="OrthoDB" id="3012298at2759"/>
<evidence type="ECO:0000313" key="3">
    <source>
        <dbReference type="Proteomes" id="UP000193642"/>
    </source>
</evidence>
<reference evidence="2 3" key="1">
    <citation type="submission" date="2016-07" db="EMBL/GenBank/DDBJ databases">
        <title>Pervasive Adenine N6-methylation of Active Genes in Fungi.</title>
        <authorList>
            <consortium name="DOE Joint Genome Institute"/>
            <person name="Mondo S.J."/>
            <person name="Dannebaum R.O."/>
            <person name="Kuo R.C."/>
            <person name="Labutti K."/>
            <person name="Haridas S."/>
            <person name="Kuo A."/>
            <person name="Salamov A."/>
            <person name="Ahrendt S.R."/>
            <person name="Lipzen A."/>
            <person name="Sullivan W."/>
            <person name="Andreopoulos W.B."/>
            <person name="Clum A."/>
            <person name="Lindquist E."/>
            <person name="Daum C."/>
            <person name="Ramamoorthy G.K."/>
            <person name="Gryganskyi A."/>
            <person name="Culley D."/>
            <person name="Magnuson J.K."/>
            <person name="James T.Y."/>
            <person name="O'Malley M.A."/>
            <person name="Stajich J.E."/>
            <person name="Spatafora J.W."/>
            <person name="Visel A."/>
            <person name="Grigoriev I.V."/>
        </authorList>
    </citation>
    <scope>NUCLEOTIDE SEQUENCE [LARGE SCALE GENOMIC DNA]</scope>
    <source>
        <strain evidence="2 3">JEL800</strain>
    </source>
</reference>
<feature type="signal peptide" evidence="1">
    <location>
        <begin position="1"/>
        <end position="20"/>
    </location>
</feature>
<keyword evidence="3" id="KW-1185">Reference proteome</keyword>
<sequence length="395" mass="42764">MLPNLLLILTLLTTSITPLANPPIPGNGQQVAAGYLLLTPKTASQKLKLLAKNAATLPINRVVLSFVAPTMVYVPGSKTLKYADIGYTGGWGLWKYSIARLGKVRISGRFSSMGTERLRDVRLRISGVMCPSKLKTWKVAQAQVVKGAKGAAVKWHPEFIGGAAVKDGAGGRDPYVDLVYLAKDLGLDGVDLDYEEIWHADTFRAGTGLGPFTLDQTVYKYTAICYDIVNAIKKIYPKCKFATAAGAAGAWQGKFWGGNLKGLWYFVNLWYPDVIKFMSTGKNAGGINVMTYDVSANNAYFECPSGSTSDCDLAGQVKFYMNTYEKAGIPARVGYEVGQPAYPDPYSDAGDQLPLTQVGLTGILDGVPSANTLGGFFWELYKPKNSAHRGHWAAE</sequence>
<dbReference type="SUPFAM" id="SSF51445">
    <property type="entry name" value="(Trans)glycosidases"/>
    <property type="match status" value="1"/>
</dbReference>
<dbReference type="PROSITE" id="PS01095">
    <property type="entry name" value="GH18_1"/>
    <property type="match status" value="1"/>
</dbReference>
<dbReference type="Proteomes" id="UP000193642">
    <property type="component" value="Unassembled WGS sequence"/>
</dbReference>
<dbReference type="Gene3D" id="3.20.20.80">
    <property type="entry name" value="Glycosidases"/>
    <property type="match status" value="1"/>
</dbReference>
<dbReference type="InterPro" id="IPR001579">
    <property type="entry name" value="Glyco_hydro_18_chit_AS"/>
</dbReference>
<evidence type="ECO:0000313" key="2">
    <source>
        <dbReference type="EMBL" id="ORY37044.1"/>
    </source>
</evidence>
<dbReference type="GO" id="GO:0004553">
    <property type="term" value="F:hydrolase activity, hydrolyzing O-glycosyl compounds"/>
    <property type="evidence" value="ECO:0007669"/>
    <property type="project" value="InterPro"/>
</dbReference>
<evidence type="ECO:0008006" key="4">
    <source>
        <dbReference type="Google" id="ProtNLM"/>
    </source>
</evidence>
<protein>
    <recommendedName>
        <fullName evidence="4">Chitinase</fullName>
    </recommendedName>
</protein>
<gene>
    <name evidence="2" type="ORF">BCR33DRAFT_769966</name>
</gene>
<dbReference type="AlphaFoldDB" id="A0A1Y2BQN0"/>
<name>A0A1Y2BQN0_9FUNG</name>
<dbReference type="InterPro" id="IPR017853">
    <property type="entry name" value="GH"/>
</dbReference>
<accession>A0A1Y2BQN0</accession>
<comment type="caution">
    <text evidence="2">The sequence shown here is derived from an EMBL/GenBank/DDBJ whole genome shotgun (WGS) entry which is preliminary data.</text>
</comment>
<dbReference type="EMBL" id="MCGO01000052">
    <property type="protein sequence ID" value="ORY37044.1"/>
    <property type="molecule type" value="Genomic_DNA"/>
</dbReference>
<proteinExistence type="predicted"/>
<dbReference type="GO" id="GO:0005975">
    <property type="term" value="P:carbohydrate metabolic process"/>
    <property type="evidence" value="ECO:0007669"/>
    <property type="project" value="InterPro"/>
</dbReference>
<evidence type="ECO:0000256" key="1">
    <source>
        <dbReference type="SAM" id="SignalP"/>
    </source>
</evidence>
<keyword evidence="1" id="KW-0732">Signal</keyword>
<feature type="chain" id="PRO_5013073301" description="Chitinase" evidence="1">
    <location>
        <begin position="21"/>
        <end position="395"/>
    </location>
</feature>
<organism evidence="2 3">
    <name type="scientific">Rhizoclosmatium globosum</name>
    <dbReference type="NCBI Taxonomy" id="329046"/>
    <lineage>
        <taxon>Eukaryota</taxon>
        <taxon>Fungi</taxon>
        <taxon>Fungi incertae sedis</taxon>
        <taxon>Chytridiomycota</taxon>
        <taxon>Chytridiomycota incertae sedis</taxon>
        <taxon>Chytridiomycetes</taxon>
        <taxon>Chytridiales</taxon>
        <taxon>Chytriomycetaceae</taxon>
        <taxon>Rhizoclosmatium</taxon>
    </lineage>
</organism>